<organism evidence="2 3">
    <name type="scientific">Candidatus Amesbacteria bacterium GW2011_GWC2_45_19</name>
    <dbReference type="NCBI Taxonomy" id="1618366"/>
    <lineage>
        <taxon>Bacteria</taxon>
        <taxon>Candidatus Amesiibacteriota</taxon>
    </lineage>
</organism>
<dbReference type="Proteomes" id="UP000034264">
    <property type="component" value="Unassembled WGS sequence"/>
</dbReference>
<reference evidence="2 3" key="1">
    <citation type="journal article" date="2015" name="Nature">
        <title>rRNA introns, odd ribosomes, and small enigmatic genomes across a large radiation of phyla.</title>
        <authorList>
            <person name="Brown C.T."/>
            <person name="Hug L.A."/>
            <person name="Thomas B.C."/>
            <person name="Sharon I."/>
            <person name="Castelle C.J."/>
            <person name="Singh A."/>
            <person name="Wilkins M.J."/>
            <person name="Williams K.H."/>
            <person name="Banfield J.F."/>
        </authorList>
    </citation>
    <scope>NUCLEOTIDE SEQUENCE [LARGE SCALE GENOMIC DNA]</scope>
</reference>
<comment type="caution">
    <text evidence="2">The sequence shown here is derived from an EMBL/GenBank/DDBJ whole genome shotgun (WGS) entry which is preliminary data.</text>
</comment>
<name>A0A0G1M5I5_9BACT</name>
<feature type="transmembrane region" description="Helical" evidence="1">
    <location>
        <begin position="215"/>
        <end position="234"/>
    </location>
</feature>
<sequence length="740" mass="84301">MRKVVIILIALVLGITPLLTQGNLYFMGGDDMRVYYLYPKQYIENILLNIVTDNSIGGGNMGYQPATHPLPLVLLMLLVKTIVPANTQFVMYGLNWALAFVFFYLLTGFWISNQSRVNLGIRIIASLFYVFSPFFLRTFYWHQMIVMFLLAAIPGTLYFFIKSIRQHNLLYVISASLVFSILSTNLSSLPWTIPVLITSIPLLLVEFWRAKKVFFLHSLLFGISYGLLNISWLYHLVYLSFNNTGLTNALGTFSSEDFIKANIAGIRGTSTLFSPLNGVVNQLVQGLARNLTLVSYINLLFIALIVSASAFIHREKNAVLTTGFILSLLGLLVSWYLMTPNFGDWGPELFVWLSLHVPFFTMFRNMFDKFALPLAVYYALALAISLSILSGKFTHKILHATLGVGLLATIIVNAWPLFKVRTEHVGVQAKLSGTFNDDFNNLAAYVSNLANPSRILWLPLNFPSFVNVEDKYYPGHYYSGPSLLRILSKRQDYAGQFSFITSTNIAIGESIPPMLRDKKYTEFGRLVQRLNARYVILDKQHLPESMTSYLYGGESRVLLAWQTDEFINGLLGKKLQDFGTRYTLYEINPRYNNDRIYLTDDYDVFPSILPNVDYEKISDSLYKIRLTNLAQAQKLVFLDTYYRDWTLYLEESQLKAYRKGENVPVQGFANGWEIDPNDIKRDFSEAYYSTNSDGSINLSATLYFEPEKFNKPIRNISIASFIGLGLSQLILLRRKHGKEA</sequence>
<proteinExistence type="predicted"/>
<evidence type="ECO:0008006" key="4">
    <source>
        <dbReference type="Google" id="ProtNLM"/>
    </source>
</evidence>
<feature type="transmembrane region" description="Helical" evidence="1">
    <location>
        <begin position="397"/>
        <end position="418"/>
    </location>
</feature>
<feature type="transmembrane region" description="Helical" evidence="1">
    <location>
        <begin position="168"/>
        <end position="185"/>
    </location>
</feature>
<evidence type="ECO:0000313" key="2">
    <source>
        <dbReference type="EMBL" id="KKU03534.1"/>
    </source>
</evidence>
<dbReference type="EMBL" id="LCKS01000001">
    <property type="protein sequence ID" value="KKU03534.1"/>
    <property type="molecule type" value="Genomic_DNA"/>
</dbReference>
<feature type="transmembrane region" description="Helical" evidence="1">
    <location>
        <begin position="191"/>
        <end position="208"/>
    </location>
</feature>
<keyword evidence="1" id="KW-0472">Membrane</keyword>
<feature type="transmembrane region" description="Helical" evidence="1">
    <location>
        <begin position="374"/>
        <end position="391"/>
    </location>
</feature>
<accession>A0A0G1M5I5</accession>
<feature type="transmembrane region" description="Helical" evidence="1">
    <location>
        <begin position="142"/>
        <end position="161"/>
    </location>
</feature>
<feature type="transmembrane region" description="Helical" evidence="1">
    <location>
        <begin position="119"/>
        <end position="136"/>
    </location>
</feature>
<keyword evidence="1" id="KW-1133">Transmembrane helix</keyword>
<feature type="transmembrane region" description="Helical" evidence="1">
    <location>
        <begin position="293"/>
        <end position="312"/>
    </location>
</feature>
<feature type="transmembrane region" description="Helical" evidence="1">
    <location>
        <begin position="319"/>
        <end position="337"/>
    </location>
</feature>
<evidence type="ECO:0000313" key="3">
    <source>
        <dbReference type="Proteomes" id="UP000034264"/>
    </source>
</evidence>
<protein>
    <recommendedName>
        <fullName evidence="4">Membrane protein 6-pyruvoyl-tetrahydropterin synthase-related domain-containing protein</fullName>
    </recommendedName>
</protein>
<evidence type="ECO:0000256" key="1">
    <source>
        <dbReference type="SAM" id="Phobius"/>
    </source>
</evidence>
<keyword evidence="1" id="KW-0812">Transmembrane</keyword>
<dbReference type="AlphaFoldDB" id="A0A0G1M5I5"/>
<gene>
    <name evidence="2" type="ORF">UX05_C0001G0163</name>
</gene>
<feature type="transmembrane region" description="Helical" evidence="1">
    <location>
        <begin position="89"/>
        <end position="112"/>
    </location>
</feature>